<evidence type="ECO:0000313" key="7">
    <source>
        <dbReference type="EMBL" id="SDW09614.1"/>
    </source>
</evidence>
<evidence type="ECO:0000256" key="2">
    <source>
        <dbReference type="ARBA" id="ARBA00006962"/>
    </source>
</evidence>
<dbReference type="GO" id="GO:0009247">
    <property type="term" value="P:glycolipid biosynthetic process"/>
    <property type="evidence" value="ECO:0007669"/>
    <property type="project" value="InterPro"/>
</dbReference>
<feature type="domain" description="Diacylglycerol glucosyltransferase N-terminal" evidence="6">
    <location>
        <begin position="17"/>
        <end position="181"/>
    </location>
</feature>
<keyword evidence="3" id="KW-0328">Glycosyltransferase</keyword>
<organism evidence="7 8">
    <name type="scientific">Marininema mesophilum</name>
    <dbReference type="NCBI Taxonomy" id="1048340"/>
    <lineage>
        <taxon>Bacteria</taxon>
        <taxon>Bacillati</taxon>
        <taxon>Bacillota</taxon>
        <taxon>Bacilli</taxon>
        <taxon>Bacillales</taxon>
        <taxon>Thermoactinomycetaceae</taxon>
        <taxon>Marininema</taxon>
    </lineage>
</organism>
<dbReference type="GO" id="GO:0016758">
    <property type="term" value="F:hexosyltransferase activity"/>
    <property type="evidence" value="ECO:0007669"/>
    <property type="project" value="InterPro"/>
</dbReference>
<protein>
    <submittedName>
        <fullName evidence="7">Processive 1,2-diacylglycerol beta-glucosyltransferase</fullName>
    </submittedName>
</protein>
<dbReference type="RefSeq" id="WP_091734977.1">
    <property type="nucleotide sequence ID" value="NZ_FNNQ01000001.1"/>
</dbReference>
<dbReference type="OrthoDB" id="9815663at2"/>
<evidence type="ECO:0000256" key="1">
    <source>
        <dbReference type="ARBA" id="ARBA00004370"/>
    </source>
</evidence>
<dbReference type="Proteomes" id="UP000198534">
    <property type="component" value="Unassembled WGS sequence"/>
</dbReference>
<dbReference type="InterPro" id="IPR050519">
    <property type="entry name" value="Glycosyltransf_28_UgtP"/>
</dbReference>
<dbReference type="EMBL" id="FNNQ01000001">
    <property type="protein sequence ID" value="SDW09614.1"/>
    <property type="molecule type" value="Genomic_DNA"/>
</dbReference>
<dbReference type="InterPro" id="IPR007235">
    <property type="entry name" value="Glyco_trans_28_C"/>
</dbReference>
<accession>A0A1H2QSK8</accession>
<dbReference type="GO" id="GO:0016020">
    <property type="term" value="C:membrane"/>
    <property type="evidence" value="ECO:0007669"/>
    <property type="project" value="UniProtKB-SubCell"/>
</dbReference>
<dbReference type="InterPro" id="IPR009695">
    <property type="entry name" value="Diacylglyc_glucosyltr_N"/>
</dbReference>
<dbReference type="Pfam" id="PF04101">
    <property type="entry name" value="Glyco_tran_28_C"/>
    <property type="match status" value="1"/>
</dbReference>
<feature type="domain" description="Glycosyl transferase family 28 C-terminal" evidence="5">
    <location>
        <begin position="207"/>
        <end position="321"/>
    </location>
</feature>
<evidence type="ECO:0000313" key="8">
    <source>
        <dbReference type="Proteomes" id="UP000198534"/>
    </source>
</evidence>
<dbReference type="PANTHER" id="PTHR43025">
    <property type="entry name" value="MONOGALACTOSYLDIACYLGLYCEROL SYNTHASE"/>
    <property type="match status" value="1"/>
</dbReference>
<dbReference type="SUPFAM" id="SSF53756">
    <property type="entry name" value="UDP-Glycosyltransferase/glycogen phosphorylase"/>
    <property type="match status" value="1"/>
</dbReference>
<proteinExistence type="inferred from homology"/>
<dbReference type="STRING" id="1048340.SAMN05444487_101284"/>
<dbReference type="AlphaFoldDB" id="A0A1H2QSK8"/>
<keyword evidence="4 7" id="KW-0808">Transferase</keyword>
<comment type="similarity">
    <text evidence="2">Belongs to the glycosyltransferase 28 family.</text>
</comment>
<dbReference type="Gene3D" id="3.40.50.2000">
    <property type="entry name" value="Glycogen Phosphorylase B"/>
    <property type="match status" value="1"/>
</dbReference>
<evidence type="ECO:0000256" key="3">
    <source>
        <dbReference type="ARBA" id="ARBA00022676"/>
    </source>
</evidence>
<keyword evidence="8" id="KW-1185">Reference proteome</keyword>
<reference evidence="7 8" key="1">
    <citation type="submission" date="2016-10" db="EMBL/GenBank/DDBJ databases">
        <authorList>
            <person name="de Groot N.N."/>
        </authorList>
    </citation>
    <scope>NUCLEOTIDE SEQUENCE [LARGE SCALE GENOMIC DNA]</scope>
    <source>
        <strain evidence="7 8">DSM 45610</strain>
    </source>
</reference>
<dbReference type="Pfam" id="PF06925">
    <property type="entry name" value="MGDG_synth"/>
    <property type="match status" value="1"/>
</dbReference>
<evidence type="ECO:0000259" key="6">
    <source>
        <dbReference type="Pfam" id="PF06925"/>
    </source>
</evidence>
<name>A0A1H2QSK8_9BACL</name>
<comment type="subcellular location">
    <subcellularLocation>
        <location evidence="1">Membrane</location>
    </subcellularLocation>
</comment>
<dbReference type="PANTHER" id="PTHR43025:SF3">
    <property type="entry name" value="MONOGALACTOSYLDIACYLGLYCEROL SYNTHASE 1, CHLOROPLASTIC"/>
    <property type="match status" value="1"/>
</dbReference>
<gene>
    <name evidence="7" type="ORF">SAMN05444487_101284</name>
</gene>
<evidence type="ECO:0000259" key="5">
    <source>
        <dbReference type="Pfam" id="PF04101"/>
    </source>
</evidence>
<evidence type="ECO:0000256" key="4">
    <source>
        <dbReference type="ARBA" id="ARBA00022679"/>
    </source>
</evidence>
<sequence>MSKKVLILTETIGGNGHFRAAQAIAKGLDQKAPAVGVDISCGLPQYSRQLEGVVRKVYLNTLQYAPQLWGAAYKREEAISETFRSGVGKVLATKLRRFLDPLNPEVVICTHAFCLSAAGYVKEQVSHPYRLGAAITDFDVNGFWVHPAVDFYLVAHEGVVQKLHHKYGIPKERIYHTGIPIDPDFSRTRPAKAEVRKILGVEPDPFTVMLMGGGLGLGPLERSIEQFQKDMPASQLLVITGKNKTLLERLSDRFGQKKNIHLFGFVQGMADWMSAADLIVTKPGGLTSSECLAAGLPMVICRPIPGQEERNSRYLTQKRVALRQDRPGSIPQHIHPLIQSPEWREMSLRARRLGRPDSARDAAQIILKHL</sequence>